<reference evidence="3 4" key="1">
    <citation type="submission" date="2015-05" db="EMBL/GenBank/DDBJ databases">
        <authorList>
            <person name="Wang D.B."/>
            <person name="Wang M."/>
        </authorList>
    </citation>
    <scope>NUCLEOTIDE SEQUENCE [LARGE SCALE GENOMIC DNA]</scope>
    <source>
        <strain evidence="3">VL1</strain>
    </source>
</reference>
<dbReference type="GO" id="GO:0045944">
    <property type="term" value="P:positive regulation of transcription by RNA polymerase II"/>
    <property type="evidence" value="ECO:0007669"/>
    <property type="project" value="TreeGrafter"/>
</dbReference>
<keyword evidence="2" id="KW-0539">Nucleus</keyword>
<dbReference type="InterPro" id="IPR001138">
    <property type="entry name" value="Zn2Cys6_DnaBD"/>
</dbReference>
<dbReference type="CDD" id="cd00067">
    <property type="entry name" value="GAL4"/>
    <property type="match status" value="1"/>
</dbReference>
<evidence type="ECO:0000313" key="3">
    <source>
        <dbReference type="EMBL" id="CRK36725.1"/>
    </source>
</evidence>
<sequence length="649" mass="71058">MPYPAPELGLKHDAPSIRILRPHIERLNCPVNLLIRDAGSLPALVVGVAPAQACAITGPKGAPPLFSRVHRRASAHFDFVGRESKLTKQRRHLAAGKPPILLSRPQHLVHVAGEKLIEAAGAWVEMHLGHFARGDQPPGPGHTPHLFQRRCPHFGSRQMGKHLGAEHDAEMAVEKRQSLEKIGPLEGDCDEKKPVCSRCSKFPRLCTYDLSIVRKLFTAPEPIIFAEAPPMDVQSRTQRASPAAAASTSGLLTYRPAAFPMLRTDRHRFHFDHFLAHTVNIYFPLQPATTLGFVIPVAETNDYMLGALLAASYSHYYRLAGNETSRTSSIEATVETLAGLRSAMGKGGESVALLPTALLLATTCLCAGDTETYRKHLDGAILIVRQDGRRHGSNPLRAFSLRWLVHLLLMNRVSGQPLTLQQETYGLDWSLLLQSMPASSHVDESTGLSYHLVSILNEVCDLSDMDLPVLAQPSSPSAWSLTEAVASSPLVSMSAADTPSSLETRLAGVRCSAVPAVQATTLQAQTELRSTHALFADATLLRLYRRVHALTKHHPKVQATVDRMICSLRAMDKRSQANIPLLWPLLAAGCEAATNEQRLFLADRMTAMGSHGLGNCLVVLRFMQRYWAEGGDSKWNEFATEIGVDLVLF</sequence>
<dbReference type="InterPro" id="IPR021858">
    <property type="entry name" value="Fun_TF"/>
</dbReference>
<evidence type="ECO:0000256" key="2">
    <source>
        <dbReference type="ARBA" id="ARBA00023242"/>
    </source>
</evidence>
<evidence type="ECO:0000313" key="4">
    <source>
        <dbReference type="Proteomes" id="UP000044602"/>
    </source>
</evidence>
<evidence type="ECO:0000256" key="1">
    <source>
        <dbReference type="ARBA" id="ARBA00004123"/>
    </source>
</evidence>
<dbReference type="STRING" id="100787.A0A0G4MRJ9"/>
<dbReference type="GO" id="GO:0000976">
    <property type="term" value="F:transcription cis-regulatory region binding"/>
    <property type="evidence" value="ECO:0007669"/>
    <property type="project" value="TreeGrafter"/>
</dbReference>
<dbReference type="GO" id="GO:0000981">
    <property type="term" value="F:DNA-binding transcription factor activity, RNA polymerase II-specific"/>
    <property type="evidence" value="ECO:0007669"/>
    <property type="project" value="InterPro"/>
</dbReference>
<organism evidence="3 4">
    <name type="scientific">Verticillium longisporum</name>
    <name type="common">Verticillium dahliae var. longisporum</name>
    <dbReference type="NCBI Taxonomy" id="100787"/>
    <lineage>
        <taxon>Eukaryota</taxon>
        <taxon>Fungi</taxon>
        <taxon>Dikarya</taxon>
        <taxon>Ascomycota</taxon>
        <taxon>Pezizomycotina</taxon>
        <taxon>Sordariomycetes</taxon>
        <taxon>Hypocreomycetidae</taxon>
        <taxon>Glomerellales</taxon>
        <taxon>Plectosphaerellaceae</taxon>
        <taxon>Verticillium</taxon>
    </lineage>
</organism>
<dbReference type="GO" id="GO:0005634">
    <property type="term" value="C:nucleus"/>
    <property type="evidence" value="ECO:0007669"/>
    <property type="project" value="UniProtKB-SubCell"/>
</dbReference>
<keyword evidence="4" id="KW-1185">Reference proteome</keyword>
<dbReference type="AlphaFoldDB" id="A0A0G4MRJ9"/>
<protein>
    <submittedName>
        <fullName evidence="3">Uncharacterized protein</fullName>
    </submittedName>
</protein>
<dbReference type="Proteomes" id="UP000044602">
    <property type="component" value="Unassembled WGS sequence"/>
</dbReference>
<name>A0A0G4MRJ9_VERLO</name>
<gene>
    <name evidence="3" type="ORF">BN1708_007157</name>
</gene>
<dbReference type="PANTHER" id="PTHR37534:SF43">
    <property type="entry name" value="FINGER DOMAIN PROTEIN, PUTATIVE (AFU_ORTHOLOGUE AFUA_1G01850)-RELATED"/>
    <property type="match status" value="1"/>
</dbReference>
<proteinExistence type="predicted"/>
<comment type="subcellular location">
    <subcellularLocation>
        <location evidence="1">Nucleus</location>
    </subcellularLocation>
</comment>
<dbReference type="Pfam" id="PF11951">
    <property type="entry name" value="Fungal_trans_2"/>
    <property type="match status" value="1"/>
</dbReference>
<accession>A0A0G4MRJ9</accession>
<dbReference type="GO" id="GO:0008270">
    <property type="term" value="F:zinc ion binding"/>
    <property type="evidence" value="ECO:0007669"/>
    <property type="project" value="InterPro"/>
</dbReference>
<dbReference type="PANTHER" id="PTHR37534">
    <property type="entry name" value="TRANSCRIPTIONAL ACTIVATOR PROTEIN UGA3"/>
    <property type="match status" value="1"/>
</dbReference>
<dbReference type="EMBL" id="CVQH01024305">
    <property type="protein sequence ID" value="CRK36725.1"/>
    <property type="molecule type" value="Genomic_DNA"/>
</dbReference>